<dbReference type="EMBL" id="JXKH01000004">
    <property type="protein sequence ID" value="OJG18524.1"/>
    <property type="molecule type" value="Genomic_DNA"/>
</dbReference>
<sequence>MTLFNQEFMIRATKESQYAATITTEINTRIADLGRGSNFSEDIFEEVVPQSLVQENIDSYIRGIYTDVPFSVDGKEQIEKNLDEKIQAYADEKGYDLTEENTKQAVQTFKDAAVSSFDQFIEIPYILTYGRKVMAYSNTLTLFMILCGALFLILFIGVIYLTSRWRHQIFRYIAYTLGGSGLMLLTLPAIIYFSRTIDRLGITSQSMYRFLITYLNDFVLTFIKWGGVVIMIAIICWFISEGMRKKVARSKN</sequence>
<reference evidence="2 3" key="1">
    <citation type="submission" date="2014-12" db="EMBL/GenBank/DDBJ databases">
        <title>Draft genome sequences of 29 type strains of Enterococci.</title>
        <authorList>
            <person name="Zhong Z."/>
            <person name="Sun Z."/>
            <person name="Liu W."/>
            <person name="Zhang W."/>
            <person name="Zhang H."/>
        </authorList>
    </citation>
    <scope>NUCLEOTIDE SEQUENCE [LARGE SCALE GENOMIC DNA]</scope>
    <source>
        <strain evidence="2 3">DSM 17029</strain>
    </source>
</reference>
<keyword evidence="3" id="KW-1185">Reference proteome</keyword>
<organism evidence="2 3">
    <name type="scientific">Enterococcus canis</name>
    <dbReference type="NCBI Taxonomy" id="214095"/>
    <lineage>
        <taxon>Bacteria</taxon>
        <taxon>Bacillati</taxon>
        <taxon>Bacillota</taxon>
        <taxon>Bacilli</taxon>
        <taxon>Lactobacillales</taxon>
        <taxon>Enterococcaceae</taxon>
        <taxon>Enterococcus</taxon>
    </lineage>
</organism>
<accession>A0A1L8RFM0</accession>
<evidence type="ECO:0000256" key="1">
    <source>
        <dbReference type="SAM" id="Phobius"/>
    </source>
</evidence>
<keyword evidence="1" id="KW-0472">Membrane</keyword>
<name>A0A1L8RFM0_9ENTE</name>
<evidence type="ECO:0000313" key="3">
    <source>
        <dbReference type="Proteomes" id="UP000181884"/>
    </source>
</evidence>
<keyword evidence="1" id="KW-1133">Transmembrane helix</keyword>
<feature type="transmembrane region" description="Helical" evidence="1">
    <location>
        <begin position="214"/>
        <end position="239"/>
    </location>
</feature>
<feature type="transmembrane region" description="Helical" evidence="1">
    <location>
        <begin position="173"/>
        <end position="194"/>
    </location>
</feature>
<keyword evidence="1" id="KW-0812">Transmembrane</keyword>
<gene>
    <name evidence="2" type="ORF">RU97_GL001921</name>
</gene>
<feature type="transmembrane region" description="Helical" evidence="1">
    <location>
        <begin position="140"/>
        <end position="161"/>
    </location>
</feature>
<evidence type="ECO:0000313" key="2">
    <source>
        <dbReference type="EMBL" id="OJG18524.1"/>
    </source>
</evidence>
<comment type="caution">
    <text evidence="2">The sequence shown here is derived from an EMBL/GenBank/DDBJ whole genome shotgun (WGS) entry which is preliminary data.</text>
</comment>
<protein>
    <submittedName>
        <fullName evidence="2">Uncharacterized protein</fullName>
    </submittedName>
</protein>
<dbReference type="STRING" id="214095.RU97_GL001921"/>
<dbReference type="AlphaFoldDB" id="A0A1L8RFM0"/>
<dbReference type="Proteomes" id="UP000181884">
    <property type="component" value="Unassembled WGS sequence"/>
</dbReference>
<proteinExistence type="predicted"/>